<dbReference type="Gene3D" id="3.40.50.10490">
    <property type="entry name" value="Glucose-6-phosphate isomerase like protein, domain 1"/>
    <property type="match status" value="1"/>
</dbReference>
<evidence type="ECO:0000256" key="2">
    <source>
        <dbReference type="ARBA" id="ARBA00023125"/>
    </source>
</evidence>
<dbReference type="PANTHER" id="PTHR30514:SF1">
    <property type="entry name" value="HTH-TYPE TRANSCRIPTIONAL REGULATOR HEXR-RELATED"/>
    <property type="match status" value="1"/>
</dbReference>
<evidence type="ECO:0000313" key="6">
    <source>
        <dbReference type="EMBL" id="MBF8437827.1"/>
    </source>
</evidence>
<dbReference type="InterPro" id="IPR035472">
    <property type="entry name" value="RpiR-like_SIS"/>
</dbReference>
<dbReference type="Pfam" id="PF01418">
    <property type="entry name" value="HTH_6"/>
    <property type="match status" value="1"/>
</dbReference>
<dbReference type="Proteomes" id="UP000621436">
    <property type="component" value="Unassembled WGS sequence"/>
</dbReference>
<reference evidence="6" key="1">
    <citation type="submission" date="2020-11" db="EMBL/GenBank/DDBJ databases">
        <title>Halonatronomonas betainensis gen. nov., sp. nov. a novel haloalkaliphilic representative of the family Halanaerobiacae capable of betaine degradation.</title>
        <authorList>
            <person name="Boltyanskaya Y."/>
            <person name="Kevbrin V."/>
            <person name="Detkova E."/>
            <person name="Grouzdev D.S."/>
            <person name="Koziaeva V."/>
            <person name="Zhilina T."/>
        </authorList>
    </citation>
    <scope>NUCLEOTIDE SEQUENCE</scope>
    <source>
        <strain evidence="6">Z-7014</strain>
    </source>
</reference>
<dbReference type="EMBL" id="JADPIE010000007">
    <property type="protein sequence ID" value="MBF8437827.1"/>
    <property type="molecule type" value="Genomic_DNA"/>
</dbReference>
<keyword evidence="7" id="KW-1185">Reference proteome</keyword>
<evidence type="ECO:0000313" key="7">
    <source>
        <dbReference type="Proteomes" id="UP000621436"/>
    </source>
</evidence>
<dbReference type="InterPro" id="IPR009057">
    <property type="entry name" value="Homeodomain-like_sf"/>
</dbReference>
<protein>
    <submittedName>
        <fullName evidence="6">MurR/RpiR family transcriptional regulator</fullName>
    </submittedName>
</protein>
<proteinExistence type="predicted"/>
<dbReference type="CDD" id="cd05013">
    <property type="entry name" value="SIS_RpiR"/>
    <property type="match status" value="1"/>
</dbReference>
<dbReference type="Pfam" id="PF01380">
    <property type="entry name" value="SIS"/>
    <property type="match status" value="1"/>
</dbReference>
<dbReference type="RefSeq" id="WP_270454856.1">
    <property type="nucleotide sequence ID" value="NZ_JADPIE010000007.1"/>
</dbReference>
<sequence length="288" mass="31944">MGNSNRLSREILQIKSHMDSLKPAEKRVAEYVMEHADEVVYSSITNLANEIGVSEATIVKFCQRVGYSGYQELKIMLARSDRESDDQEIIYGAIEPGDSIGQLKDKLFQIYDESLESTHKLIDDGLYQKVVEKILSARRLYFFGYGASGIVARDAELKFVRIGLPAIAMTDSHNQKTVASLLKPDDLVVAISDSGRTRELIEVLDILDEIDCQRVAITSQVGSPVSERSEITLLTSSRETPYRGSAIASRIAQLAVIDILFLATALANHDETTAALQKTREAMQISKE</sequence>
<dbReference type="InterPro" id="IPR000281">
    <property type="entry name" value="HTH_RpiR"/>
</dbReference>
<dbReference type="InterPro" id="IPR046348">
    <property type="entry name" value="SIS_dom_sf"/>
</dbReference>
<dbReference type="PROSITE" id="PS51071">
    <property type="entry name" value="HTH_RPIR"/>
    <property type="match status" value="1"/>
</dbReference>
<organism evidence="6 7">
    <name type="scientific">Halonatronomonas betaini</name>
    <dbReference type="NCBI Taxonomy" id="2778430"/>
    <lineage>
        <taxon>Bacteria</taxon>
        <taxon>Bacillati</taxon>
        <taxon>Bacillota</taxon>
        <taxon>Clostridia</taxon>
        <taxon>Halanaerobiales</taxon>
        <taxon>Halarsenatibacteraceae</taxon>
        <taxon>Halonatronomonas</taxon>
    </lineage>
</organism>
<comment type="caution">
    <text evidence="6">The sequence shown here is derived from an EMBL/GenBank/DDBJ whole genome shotgun (WGS) entry which is preliminary data.</text>
</comment>
<dbReference type="PANTHER" id="PTHR30514">
    <property type="entry name" value="GLUCOKINASE"/>
    <property type="match status" value="1"/>
</dbReference>
<keyword evidence="2" id="KW-0238">DNA-binding</keyword>
<name>A0A931ARV5_9FIRM</name>
<dbReference type="GO" id="GO:1901135">
    <property type="term" value="P:carbohydrate derivative metabolic process"/>
    <property type="evidence" value="ECO:0007669"/>
    <property type="project" value="InterPro"/>
</dbReference>
<dbReference type="GO" id="GO:0097367">
    <property type="term" value="F:carbohydrate derivative binding"/>
    <property type="evidence" value="ECO:0007669"/>
    <property type="project" value="InterPro"/>
</dbReference>
<dbReference type="GO" id="GO:0003700">
    <property type="term" value="F:DNA-binding transcription factor activity"/>
    <property type="evidence" value="ECO:0007669"/>
    <property type="project" value="InterPro"/>
</dbReference>
<dbReference type="SUPFAM" id="SSF53697">
    <property type="entry name" value="SIS domain"/>
    <property type="match status" value="1"/>
</dbReference>
<feature type="domain" description="SIS" evidence="5">
    <location>
        <begin position="130"/>
        <end position="272"/>
    </location>
</feature>
<keyword evidence="3" id="KW-0804">Transcription</keyword>
<gene>
    <name evidence="6" type="ORF">I0Q91_12085</name>
</gene>
<evidence type="ECO:0000256" key="1">
    <source>
        <dbReference type="ARBA" id="ARBA00023015"/>
    </source>
</evidence>
<dbReference type="GO" id="GO:0003677">
    <property type="term" value="F:DNA binding"/>
    <property type="evidence" value="ECO:0007669"/>
    <property type="project" value="UniProtKB-KW"/>
</dbReference>
<evidence type="ECO:0000259" key="5">
    <source>
        <dbReference type="PROSITE" id="PS51464"/>
    </source>
</evidence>
<accession>A0A931ARV5</accession>
<dbReference type="PROSITE" id="PS51464">
    <property type="entry name" value="SIS"/>
    <property type="match status" value="1"/>
</dbReference>
<feature type="domain" description="HTH rpiR-type" evidence="4">
    <location>
        <begin position="8"/>
        <end position="84"/>
    </location>
</feature>
<dbReference type="SUPFAM" id="SSF46689">
    <property type="entry name" value="Homeodomain-like"/>
    <property type="match status" value="1"/>
</dbReference>
<dbReference type="Gene3D" id="1.10.10.10">
    <property type="entry name" value="Winged helix-like DNA-binding domain superfamily/Winged helix DNA-binding domain"/>
    <property type="match status" value="1"/>
</dbReference>
<evidence type="ECO:0000259" key="4">
    <source>
        <dbReference type="PROSITE" id="PS51071"/>
    </source>
</evidence>
<keyword evidence="1" id="KW-0805">Transcription regulation</keyword>
<evidence type="ECO:0000256" key="3">
    <source>
        <dbReference type="ARBA" id="ARBA00023163"/>
    </source>
</evidence>
<dbReference type="AlphaFoldDB" id="A0A931ARV5"/>
<dbReference type="InterPro" id="IPR001347">
    <property type="entry name" value="SIS_dom"/>
</dbReference>
<dbReference type="InterPro" id="IPR047640">
    <property type="entry name" value="RpiR-like"/>
</dbReference>
<dbReference type="InterPro" id="IPR036388">
    <property type="entry name" value="WH-like_DNA-bd_sf"/>
</dbReference>